<keyword evidence="2" id="KW-1185">Reference proteome</keyword>
<dbReference type="STRING" id="42155.A0A0R3QAP5"/>
<dbReference type="PANTHER" id="PTHR11439:SF463">
    <property type="entry name" value="REVERSE TRANSCRIPTASE TY1_COPIA-TYPE DOMAIN-CONTAINING PROTEIN"/>
    <property type="match status" value="1"/>
</dbReference>
<sequence length="268" mass="30707">MIKKFGMENAKPSKTPMLTNQAEKKRVKEIKTETSLDLTKKIPYREAVGALLYLTNCTRPDISYSVNVLTRKCHNFDLSDWVKVEKVLKYLMHSKELKLTYKGNDDRLTAYSDASLGINDEEGKSISGYLVQVFGDAVIWGTKRQGQVANSSMEAEYIALNSMCRDVRYITHLCTLITREEILPIIYEDNSATISAVKSGSSRKLKSLVGLKFKYVVNEYFNKRFQIEWIPSKEQLADIFTKALPRPLFENLRDEIFNLFLKVKTSST</sequence>
<dbReference type="EMBL" id="UZAG01002310">
    <property type="protein sequence ID" value="VDO13202.1"/>
    <property type="molecule type" value="Genomic_DNA"/>
</dbReference>
<evidence type="ECO:0000313" key="1">
    <source>
        <dbReference type="EMBL" id="VDO13202.1"/>
    </source>
</evidence>
<proteinExistence type="predicted"/>
<accession>A0A0R3QAP5</accession>
<evidence type="ECO:0000313" key="2">
    <source>
        <dbReference type="Proteomes" id="UP000280834"/>
    </source>
</evidence>
<reference evidence="1 2" key="2">
    <citation type="submission" date="2018-11" db="EMBL/GenBank/DDBJ databases">
        <authorList>
            <consortium name="Pathogen Informatics"/>
        </authorList>
    </citation>
    <scope>NUCLEOTIDE SEQUENCE [LARGE SCALE GENOMIC DNA]</scope>
</reference>
<dbReference type="Proteomes" id="UP000280834">
    <property type="component" value="Unassembled WGS sequence"/>
</dbReference>
<protein>
    <submittedName>
        <fullName evidence="3">Reverse transcriptase Ty1/copia-type domain-containing protein</fullName>
    </submittedName>
</protein>
<dbReference type="CDD" id="cd09272">
    <property type="entry name" value="RNase_HI_RT_Ty1"/>
    <property type="match status" value="1"/>
</dbReference>
<reference evidence="3" key="1">
    <citation type="submission" date="2017-02" db="UniProtKB">
        <authorList>
            <consortium name="WormBaseParasite"/>
        </authorList>
    </citation>
    <scope>IDENTIFICATION</scope>
</reference>
<dbReference type="PANTHER" id="PTHR11439">
    <property type="entry name" value="GAG-POL-RELATED RETROTRANSPOSON"/>
    <property type="match status" value="1"/>
</dbReference>
<gene>
    <name evidence="1" type="ORF">BTMF_LOCUS2727</name>
</gene>
<evidence type="ECO:0000313" key="3">
    <source>
        <dbReference type="WBParaSite" id="BTMF_0000341401-mRNA-1"/>
    </source>
</evidence>
<organism evidence="3">
    <name type="scientific">Brugia timori</name>
    <dbReference type="NCBI Taxonomy" id="42155"/>
    <lineage>
        <taxon>Eukaryota</taxon>
        <taxon>Metazoa</taxon>
        <taxon>Ecdysozoa</taxon>
        <taxon>Nematoda</taxon>
        <taxon>Chromadorea</taxon>
        <taxon>Rhabditida</taxon>
        <taxon>Spirurina</taxon>
        <taxon>Spiruromorpha</taxon>
        <taxon>Filarioidea</taxon>
        <taxon>Onchocercidae</taxon>
        <taxon>Brugia</taxon>
    </lineage>
</organism>
<name>A0A0R3QAP5_9BILA</name>
<dbReference type="WBParaSite" id="BTMF_0000341401-mRNA-1">
    <property type="protein sequence ID" value="BTMF_0000341401-mRNA-1"/>
    <property type="gene ID" value="BTMF_0000341401"/>
</dbReference>
<dbReference type="AlphaFoldDB" id="A0A0R3QAP5"/>